<proteinExistence type="predicted"/>
<protein>
    <submittedName>
        <fullName evidence="1">Uncharacterized protein</fullName>
    </submittedName>
</protein>
<sequence length="542" mass="61296">MLTNCHENCKPIAMMIIVKLALAFVNLLMKKVLNEGMSYLTIIAYRQAISAIFLAPIACLYERKNKLEIHIICLLFLSALVGVTLTQYLFLLGLKYTSATFSCAFLNMVPVFTFIMALPFGIEKVYMKSKSGKAKVLGTCVSISGALLLISYKGMPLINPQSHHTKNKATSIPSDHKLEKWLIGSILLTAASLLWSSWFLIQVRISKRYPCQYSSTAILSLFSAIQSAILSLVIERQNATWILKGKMEIMSVIYGGLVGSGLCYVAMSWCVKQKGPVFTAAFTPLIQIFVAVLDFSILQEEIYLGRLPTRVLNKKTPFEGWFGYKPDLQNLEIFGCVCFSYVPQVKRDKLDKKAEPGVFIGYSNTSKAYRIFQPQNGKILVSRDVKFMEDQQWSWEKPIMKQLPEIPQLFDDDVDDIPVRGTRSLSEIYQLSNVAILEPAEFEEVEKDEKWINAMKEELKMIEKNDTWELYIRHKAEWSIVGAMPHLLRLSRKYHASFTNPPQVQAVNKHNYVISSEMIPIICISVNNLGDSLANPIAARPP</sequence>
<gene>
    <name evidence="1" type="ORF">L6164_026230</name>
</gene>
<organism evidence="1 2">
    <name type="scientific">Bauhinia variegata</name>
    <name type="common">Purple orchid tree</name>
    <name type="synonym">Phanera variegata</name>
    <dbReference type="NCBI Taxonomy" id="167791"/>
    <lineage>
        <taxon>Eukaryota</taxon>
        <taxon>Viridiplantae</taxon>
        <taxon>Streptophyta</taxon>
        <taxon>Embryophyta</taxon>
        <taxon>Tracheophyta</taxon>
        <taxon>Spermatophyta</taxon>
        <taxon>Magnoliopsida</taxon>
        <taxon>eudicotyledons</taxon>
        <taxon>Gunneridae</taxon>
        <taxon>Pentapetalae</taxon>
        <taxon>rosids</taxon>
        <taxon>fabids</taxon>
        <taxon>Fabales</taxon>
        <taxon>Fabaceae</taxon>
        <taxon>Cercidoideae</taxon>
        <taxon>Cercideae</taxon>
        <taxon>Bauhiniinae</taxon>
        <taxon>Bauhinia</taxon>
    </lineage>
</organism>
<name>A0ACB9LQ32_BAUVA</name>
<dbReference type="Proteomes" id="UP000828941">
    <property type="component" value="Chromosome 11"/>
</dbReference>
<comment type="caution">
    <text evidence="1">The sequence shown here is derived from an EMBL/GenBank/DDBJ whole genome shotgun (WGS) entry which is preliminary data.</text>
</comment>
<keyword evidence="2" id="KW-1185">Reference proteome</keyword>
<dbReference type="EMBL" id="CM039436">
    <property type="protein sequence ID" value="KAI4313237.1"/>
    <property type="molecule type" value="Genomic_DNA"/>
</dbReference>
<evidence type="ECO:0000313" key="1">
    <source>
        <dbReference type="EMBL" id="KAI4313237.1"/>
    </source>
</evidence>
<evidence type="ECO:0000313" key="2">
    <source>
        <dbReference type="Proteomes" id="UP000828941"/>
    </source>
</evidence>
<accession>A0ACB9LQ32</accession>
<reference evidence="1 2" key="1">
    <citation type="journal article" date="2022" name="DNA Res.">
        <title>Chromosomal-level genome assembly of the orchid tree Bauhinia variegata (Leguminosae; Cercidoideae) supports the allotetraploid origin hypothesis of Bauhinia.</title>
        <authorList>
            <person name="Zhong Y."/>
            <person name="Chen Y."/>
            <person name="Zheng D."/>
            <person name="Pang J."/>
            <person name="Liu Y."/>
            <person name="Luo S."/>
            <person name="Meng S."/>
            <person name="Qian L."/>
            <person name="Wei D."/>
            <person name="Dai S."/>
            <person name="Zhou R."/>
        </authorList>
    </citation>
    <scope>NUCLEOTIDE SEQUENCE [LARGE SCALE GENOMIC DNA]</scope>
    <source>
        <strain evidence="1">BV-YZ2020</strain>
    </source>
</reference>